<evidence type="ECO:0000256" key="2">
    <source>
        <dbReference type="ARBA" id="ARBA00022649"/>
    </source>
</evidence>
<sequence>MTVRLSDFAIAELEAIADDIARDNPQRAVTFVREIRDKCLGLAAMPLAFPLVPRLERDGVRHRVYGNYQIFYRVVGDPPTRIDILHVLHGARDYASILF</sequence>
<keyword evidence="4" id="KW-1185">Reference proteome</keyword>
<dbReference type="InterPro" id="IPR035093">
    <property type="entry name" value="RelE/ParE_toxin_dom_sf"/>
</dbReference>
<accession>A0ABZ3DUR8</accession>
<dbReference type="PANTHER" id="PTHR33755:SF6">
    <property type="entry name" value="PLASMID STABILIZATION SYSTEM PROTEIN"/>
    <property type="match status" value="1"/>
</dbReference>
<dbReference type="InterPro" id="IPR007712">
    <property type="entry name" value="RelE/ParE_toxin"/>
</dbReference>
<dbReference type="EMBL" id="CP109822">
    <property type="protein sequence ID" value="XAE52890.1"/>
    <property type="molecule type" value="Genomic_DNA"/>
</dbReference>
<name>A0ABZ3DUR8_9BURK</name>
<reference evidence="3 4" key="1">
    <citation type="submission" date="2022-10" db="EMBL/GenBank/DDBJ databases">
        <title>Genomic of Burkholderia cepacia PN-1.</title>
        <authorList>
            <person name="Yang Y."/>
            <person name="Guan H."/>
            <person name="Huang J."/>
        </authorList>
    </citation>
    <scope>NUCLEOTIDE SEQUENCE [LARGE SCALE GENOMIC DNA]</scope>
    <source>
        <strain evidence="3 4">PN-1</strain>
    </source>
</reference>
<dbReference type="Pfam" id="PF05016">
    <property type="entry name" value="ParE_toxin"/>
    <property type="match status" value="1"/>
</dbReference>
<evidence type="ECO:0000313" key="3">
    <source>
        <dbReference type="EMBL" id="XAE52890.1"/>
    </source>
</evidence>
<keyword evidence="2" id="KW-1277">Toxin-antitoxin system</keyword>
<organism evidence="3 4">
    <name type="scientific">Burkholderia arboris</name>
    <dbReference type="NCBI Taxonomy" id="488730"/>
    <lineage>
        <taxon>Bacteria</taxon>
        <taxon>Pseudomonadati</taxon>
        <taxon>Pseudomonadota</taxon>
        <taxon>Betaproteobacteria</taxon>
        <taxon>Burkholderiales</taxon>
        <taxon>Burkholderiaceae</taxon>
        <taxon>Burkholderia</taxon>
        <taxon>Burkholderia cepacia complex</taxon>
    </lineage>
</organism>
<protein>
    <submittedName>
        <fullName evidence="3">Type II toxin-antitoxin system RelE/ParE family toxin</fullName>
    </submittedName>
</protein>
<gene>
    <name evidence="3" type="ORF">OHZ10_20330</name>
</gene>
<proteinExistence type="inferred from homology"/>
<comment type="similarity">
    <text evidence="1">Belongs to the RelE toxin family.</text>
</comment>
<evidence type="ECO:0000256" key="1">
    <source>
        <dbReference type="ARBA" id="ARBA00006226"/>
    </source>
</evidence>
<dbReference type="Proteomes" id="UP001448498">
    <property type="component" value="Chromosome 3"/>
</dbReference>
<dbReference type="PANTHER" id="PTHR33755">
    <property type="entry name" value="TOXIN PARE1-RELATED"/>
    <property type="match status" value="1"/>
</dbReference>
<evidence type="ECO:0000313" key="4">
    <source>
        <dbReference type="Proteomes" id="UP001448498"/>
    </source>
</evidence>
<dbReference type="InterPro" id="IPR051803">
    <property type="entry name" value="TA_system_RelE-like_toxin"/>
</dbReference>
<dbReference type="Gene3D" id="3.30.2310.20">
    <property type="entry name" value="RelE-like"/>
    <property type="match status" value="1"/>
</dbReference>